<proteinExistence type="predicted"/>
<reference evidence="2" key="1">
    <citation type="submission" date="2014-05" db="EMBL/GenBank/DDBJ databases">
        <authorList>
            <person name="Chronopoulou M."/>
        </authorList>
    </citation>
    <scope>NUCLEOTIDE SEQUENCE</scope>
    <source>
        <tissue evidence="2">Whole organism</tissue>
    </source>
</reference>
<dbReference type="EMBL" id="HACA01022213">
    <property type="protein sequence ID" value="CDW39574.1"/>
    <property type="molecule type" value="Transcribed_RNA"/>
</dbReference>
<dbReference type="InterPro" id="IPR011009">
    <property type="entry name" value="Kinase-like_dom_sf"/>
</dbReference>
<name>A0A0K2UMR7_LEPSM</name>
<dbReference type="OrthoDB" id="1732493at2759"/>
<sequence length="116" mass="13140">MGTPTEETWPGHTKLPDYVQFKAYPATPFTDIFTAASDDLITILERMMSLDPLKRYTCKEALLSDYFKKPPAPSNGKNLPLPSSMKKKDQELMNRGSKRKILENVEASGLVKKLMF</sequence>
<dbReference type="SUPFAM" id="SSF56112">
    <property type="entry name" value="Protein kinase-like (PK-like)"/>
    <property type="match status" value="1"/>
</dbReference>
<dbReference type="Gene3D" id="1.10.510.10">
    <property type="entry name" value="Transferase(Phosphotransferase) domain 1"/>
    <property type="match status" value="1"/>
</dbReference>
<dbReference type="GO" id="GO:0016301">
    <property type="term" value="F:kinase activity"/>
    <property type="evidence" value="ECO:0007669"/>
    <property type="project" value="UniProtKB-KW"/>
</dbReference>
<feature type="region of interest" description="Disordered" evidence="1">
    <location>
        <begin position="69"/>
        <end position="97"/>
    </location>
</feature>
<keyword evidence="2" id="KW-0418">Kinase</keyword>
<organism evidence="2">
    <name type="scientific">Lepeophtheirus salmonis</name>
    <name type="common">Salmon louse</name>
    <name type="synonym">Caligus salmonis</name>
    <dbReference type="NCBI Taxonomy" id="72036"/>
    <lineage>
        <taxon>Eukaryota</taxon>
        <taxon>Metazoa</taxon>
        <taxon>Ecdysozoa</taxon>
        <taxon>Arthropoda</taxon>
        <taxon>Crustacea</taxon>
        <taxon>Multicrustacea</taxon>
        <taxon>Hexanauplia</taxon>
        <taxon>Copepoda</taxon>
        <taxon>Siphonostomatoida</taxon>
        <taxon>Caligidae</taxon>
        <taxon>Lepeophtheirus</taxon>
    </lineage>
</organism>
<protein>
    <submittedName>
        <fullName evidence="2">Cyclindependent kinase 7like [Bombus impatiens]</fullName>
    </submittedName>
</protein>
<keyword evidence="2" id="KW-0808">Transferase</keyword>
<evidence type="ECO:0000256" key="1">
    <source>
        <dbReference type="SAM" id="MobiDB-lite"/>
    </source>
</evidence>
<dbReference type="AlphaFoldDB" id="A0A0K2UMR7"/>
<evidence type="ECO:0000313" key="2">
    <source>
        <dbReference type="EMBL" id="CDW39574.1"/>
    </source>
</evidence>
<accession>A0A0K2UMR7</accession>
<dbReference type="EMBL" id="HACA01022212">
    <property type="protein sequence ID" value="CDW39573.1"/>
    <property type="molecule type" value="Transcribed_RNA"/>
</dbReference>